<evidence type="ECO:0000259" key="1">
    <source>
        <dbReference type="Pfam" id="PF00144"/>
    </source>
</evidence>
<feature type="domain" description="Beta-lactamase-related" evidence="1">
    <location>
        <begin position="19"/>
        <end position="341"/>
    </location>
</feature>
<dbReference type="SUPFAM" id="SSF56601">
    <property type="entry name" value="beta-lactamase/transpeptidase-like"/>
    <property type="match status" value="1"/>
</dbReference>
<dbReference type="RefSeq" id="WP_185002041.1">
    <property type="nucleotide sequence ID" value="NZ_BAAAUI010000016.1"/>
</dbReference>
<dbReference type="Proteomes" id="UP000533598">
    <property type="component" value="Unassembled WGS sequence"/>
</dbReference>
<dbReference type="Gene3D" id="3.40.710.10">
    <property type="entry name" value="DD-peptidase/beta-lactamase superfamily"/>
    <property type="match status" value="1"/>
</dbReference>
<comment type="caution">
    <text evidence="2">The sequence shown here is derived from an EMBL/GenBank/DDBJ whole genome shotgun (WGS) entry which is preliminary data.</text>
</comment>
<dbReference type="InterPro" id="IPR052907">
    <property type="entry name" value="Beta-lactamase/esterase"/>
</dbReference>
<organism evidence="2 3">
    <name type="scientific">Crossiella cryophila</name>
    <dbReference type="NCBI Taxonomy" id="43355"/>
    <lineage>
        <taxon>Bacteria</taxon>
        <taxon>Bacillati</taxon>
        <taxon>Actinomycetota</taxon>
        <taxon>Actinomycetes</taxon>
        <taxon>Pseudonocardiales</taxon>
        <taxon>Pseudonocardiaceae</taxon>
        <taxon>Crossiella</taxon>
    </lineage>
</organism>
<evidence type="ECO:0000313" key="2">
    <source>
        <dbReference type="EMBL" id="MBB4676182.1"/>
    </source>
</evidence>
<dbReference type="InterPro" id="IPR012338">
    <property type="entry name" value="Beta-lactam/transpept-like"/>
</dbReference>
<dbReference type="Pfam" id="PF00144">
    <property type="entry name" value="Beta-lactamase"/>
    <property type="match status" value="1"/>
</dbReference>
<accession>A0A7W7C7X5</accession>
<dbReference type="InterPro" id="IPR001466">
    <property type="entry name" value="Beta-lactam-related"/>
</dbReference>
<keyword evidence="3" id="KW-1185">Reference proteome</keyword>
<reference evidence="2 3" key="1">
    <citation type="submission" date="2020-08" db="EMBL/GenBank/DDBJ databases">
        <title>Sequencing the genomes of 1000 actinobacteria strains.</title>
        <authorList>
            <person name="Klenk H.-P."/>
        </authorList>
    </citation>
    <scope>NUCLEOTIDE SEQUENCE [LARGE SCALE GENOMIC DNA]</scope>
    <source>
        <strain evidence="2 3">DSM 44230</strain>
    </source>
</reference>
<dbReference type="AlphaFoldDB" id="A0A7W7C7X5"/>
<evidence type="ECO:0000313" key="3">
    <source>
        <dbReference type="Proteomes" id="UP000533598"/>
    </source>
</evidence>
<gene>
    <name evidence="2" type="ORF">HNR67_002300</name>
</gene>
<dbReference type="PANTHER" id="PTHR43319:SF3">
    <property type="entry name" value="BETA-LACTAMASE-RELATED DOMAIN-CONTAINING PROTEIN"/>
    <property type="match status" value="1"/>
</dbReference>
<sequence length="368" mass="38643">MVDGYCDPAFTAVREAFAAGFAAGEDRGAAVSVQVDGRTVVDLWGGSWQRDTVVNLFSVTKGVLAVCAHQLVERGLLDPAAPVIDYWPEFAAAGKSAITVADLLAHRAGLPALRETQPPGALFDWTRLTTALAAETPWWPPGERHGYHVVTWGWLLGEVLRRASGRTPRELVADLGLDLYVGLPASQAHRAVSTIAAPFTPPAAGAPGSELLAAMGAPGSMAAQAFVNPPDLLTPDLVSDPRWRAAEIPAANGHGNARAIAELYGSLVRTQSPLLASLAGATEERSAGRDAVLCGHTRFSLGFMLPGELRPFSPGPRAFGHPGAGGALGFADPDARLGFGFSPDRTITTLHGADPRWQRLVPAVYACL</sequence>
<dbReference type="PANTHER" id="PTHR43319">
    <property type="entry name" value="BETA-LACTAMASE-RELATED"/>
    <property type="match status" value="1"/>
</dbReference>
<dbReference type="EMBL" id="JACHMH010000001">
    <property type="protein sequence ID" value="MBB4676182.1"/>
    <property type="molecule type" value="Genomic_DNA"/>
</dbReference>
<proteinExistence type="predicted"/>
<name>A0A7W7C7X5_9PSEU</name>
<protein>
    <submittedName>
        <fullName evidence="2">CubicO group peptidase (Beta-lactamase class C family)</fullName>
    </submittedName>
</protein>